<dbReference type="KEGG" id="pais:PFX98_24335"/>
<dbReference type="EMBL" id="CP116346">
    <property type="protein sequence ID" value="WIT11961.1"/>
    <property type="molecule type" value="Genomic_DNA"/>
</dbReference>
<evidence type="ECO:0000256" key="1">
    <source>
        <dbReference type="SAM" id="Phobius"/>
    </source>
</evidence>
<sequence>MSHRSRDCERRRPHDHLFTGLVLIVIGSAALLEKQGYGVLDFLWTHWPLAITVLGLLRLVTARNARQLGSACFLLLLSAWLYACETSYLGLSYHNSWPLLLLALGLGKILMGSFGLLRGRGDAARRDGEGQP</sequence>
<accession>A0AA95SQE1</accession>
<dbReference type="RefSeq" id="WP_285233050.1">
    <property type="nucleotide sequence ID" value="NZ_CP116346.1"/>
</dbReference>
<keyword evidence="1" id="KW-1133">Transmembrane helix</keyword>
<feature type="transmembrane region" description="Helical" evidence="1">
    <location>
        <begin position="68"/>
        <end position="91"/>
    </location>
</feature>
<protein>
    <submittedName>
        <fullName evidence="3">DUF5668 domain-containing protein</fullName>
    </submittedName>
</protein>
<keyword evidence="1" id="KW-0472">Membrane</keyword>
<dbReference type="Pfam" id="PF22570">
    <property type="entry name" value="LiaF-TM"/>
    <property type="match status" value="1"/>
</dbReference>
<evidence type="ECO:0000313" key="3">
    <source>
        <dbReference type="EMBL" id="WIT11961.1"/>
    </source>
</evidence>
<keyword evidence="4" id="KW-1185">Reference proteome</keyword>
<organism evidence="3 4">
    <name type="scientific">Paucibacter sediminis</name>
    <dbReference type="NCBI Taxonomy" id="3019553"/>
    <lineage>
        <taxon>Bacteria</taxon>
        <taxon>Pseudomonadati</taxon>
        <taxon>Pseudomonadota</taxon>
        <taxon>Betaproteobacteria</taxon>
        <taxon>Burkholderiales</taxon>
        <taxon>Sphaerotilaceae</taxon>
        <taxon>Roseateles</taxon>
    </lineage>
</organism>
<evidence type="ECO:0000259" key="2">
    <source>
        <dbReference type="Pfam" id="PF22570"/>
    </source>
</evidence>
<feature type="domain" description="LiaF transmembrane" evidence="2">
    <location>
        <begin position="18"/>
        <end position="112"/>
    </location>
</feature>
<feature type="transmembrane region" description="Helical" evidence="1">
    <location>
        <begin position="44"/>
        <end position="61"/>
    </location>
</feature>
<feature type="transmembrane region" description="Helical" evidence="1">
    <location>
        <begin position="16"/>
        <end position="32"/>
    </location>
</feature>
<proteinExistence type="predicted"/>
<dbReference type="AlphaFoldDB" id="A0AA95SQE1"/>
<evidence type="ECO:0000313" key="4">
    <source>
        <dbReference type="Proteomes" id="UP001177769"/>
    </source>
</evidence>
<name>A0AA95SQE1_9BURK</name>
<gene>
    <name evidence="3" type="ORF">PFX98_24335</name>
</gene>
<keyword evidence="1" id="KW-0812">Transmembrane</keyword>
<reference evidence="3" key="1">
    <citation type="submission" date="2023-01" db="EMBL/GenBank/DDBJ databases">
        <title>Whole genome sequence of Paucibacter sp. S2-9 isolated from pond sediment.</title>
        <authorList>
            <person name="Jung J.Y."/>
        </authorList>
    </citation>
    <scope>NUCLEOTIDE SEQUENCE</scope>
    <source>
        <strain evidence="3">S2-9</strain>
    </source>
</reference>
<dbReference type="Proteomes" id="UP001177769">
    <property type="component" value="Chromosome"/>
</dbReference>
<dbReference type="InterPro" id="IPR054331">
    <property type="entry name" value="LiaF_TM"/>
</dbReference>
<feature type="transmembrane region" description="Helical" evidence="1">
    <location>
        <begin position="97"/>
        <end position="117"/>
    </location>
</feature>